<gene>
    <name evidence="3" type="ORF">PMIN01_13461</name>
</gene>
<keyword evidence="4" id="KW-1185">Reference proteome</keyword>
<dbReference type="InterPro" id="IPR010730">
    <property type="entry name" value="HET"/>
</dbReference>
<name>A0A9P6KIT4_9PLEO</name>
<feature type="chain" id="PRO_5040308757" evidence="1">
    <location>
        <begin position="21"/>
        <end position="199"/>
    </location>
</feature>
<organism evidence="3 4">
    <name type="scientific">Paraphaeosphaeria minitans</name>
    <dbReference type="NCBI Taxonomy" id="565426"/>
    <lineage>
        <taxon>Eukaryota</taxon>
        <taxon>Fungi</taxon>
        <taxon>Dikarya</taxon>
        <taxon>Ascomycota</taxon>
        <taxon>Pezizomycotina</taxon>
        <taxon>Dothideomycetes</taxon>
        <taxon>Pleosporomycetidae</taxon>
        <taxon>Pleosporales</taxon>
        <taxon>Massarineae</taxon>
        <taxon>Didymosphaeriaceae</taxon>
        <taxon>Paraphaeosphaeria</taxon>
    </lineage>
</organism>
<keyword evidence="1" id="KW-0732">Signal</keyword>
<dbReference type="PANTHER" id="PTHR10622:SF11">
    <property type="entry name" value="HET-DOMAIN-CONTAINING PROTEIN"/>
    <property type="match status" value="1"/>
</dbReference>
<protein>
    <submittedName>
        <fullName evidence="3">HET domain-containing protein</fullName>
    </submittedName>
</protein>
<evidence type="ECO:0000313" key="3">
    <source>
        <dbReference type="EMBL" id="KAF9728633.1"/>
    </source>
</evidence>
<comment type="caution">
    <text evidence="3">The sequence shown here is derived from an EMBL/GenBank/DDBJ whole genome shotgun (WGS) entry which is preliminary data.</text>
</comment>
<evidence type="ECO:0000313" key="4">
    <source>
        <dbReference type="Proteomes" id="UP000756921"/>
    </source>
</evidence>
<dbReference type="OrthoDB" id="674604at2759"/>
<sequence>MKNDVKSTLLLLSTIATSVAHNVNATRHGLQPPIHLSTYGKASLQVIDLLQQLKLSYLAAAKDLRWEDRSTGRLVQDTLRQAHDVSKIMIKVINLFLVHENVRLLYCNNNGDLSLTHDLPSGNTIPPYAILSHTWLDNEEVTYDDFIGGRNRDKAGYCKIRYCAQQAKRDGLEYCWVDTCCIDKANQIELHEAISSMFR</sequence>
<dbReference type="PANTHER" id="PTHR10622">
    <property type="entry name" value="HET DOMAIN-CONTAINING PROTEIN"/>
    <property type="match status" value="1"/>
</dbReference>
<dbReference type="Proteomes" id="UP000756921">
    <property type="component" value="Unassembled WGS sequence"/>
</dbReference>
<evidence type="ECO:0000256" key="1">
    <source>
        <dbReference type="SAM" id="SignalP"/>
    </source>
</evidence>
<dbReference type="AlphaFoldDB" id="A0A9P6KIT4"/>
<evidence type="ECO:0000259" key="2">
    <source>
        <dbReference type="Pfam" id="PF06985"/>
    </source>
</evidence>
<feature type="signal peptide" evidence="1">
    <location>
        <begin position="1"/>
        <end position="20"/>
    </location>
</feature>
<proteinExistence type="predicted"/>
<reference evidence="3" key="1">
    <citation type="journal article" date="2020" name="Mol. Plant Microbe Interact.">
        <title>Genome Sequence of the Biocontrol Agent Coniothyrium minitans strain Conio (IMI 134523).</title>
        <authorList>
            <person name="Patel D."/>
            <person name="Shittu T.A."/>
            <person name="Baroncelli R."/>
            <person name="Muthumeenakshi S."/>
            <person name="Osborne T.H."/>
            <person name="Janganan T.K."/>
            <person name="Sreenivasaprasad S."/>
        </authorList>
    </citation>
    <scope>NUCLEOTIDE SEQUENCE</scope>
    <source>
        <strain evidence="3">Conio</strain>
    </source>
</reference>
<feature type="domain" description="Heterokaryon incompatibility" evidence="2">
    <location>
        <begin position="128"/>
        <end position="197"/>
    </location>
</feature>
<accession>A0A9P6KIT4</accession>
<dbReference type="Pfam" id="PF06985">
    <property type="entry name" value="HET"/>
    <property type="match status" value="1"/>
</dbReference>
<dbReference type="EMBL" id="WJXW01000019">
    <property type="protein sequence ID" value="KAF9728633.1"/>
    <property type="molecule type" value="Genomic_DNA"/>
</dbReference>